<dbReference type="AlphaFoldDB" id="M0CJF6"/>
<comment type="caution">
    <text evidence="6">Lacks conserved residue(s) required for the propagation of feature annotation.</text>
</comment>
<dbReference type="InterPro" id="IPR015424">
    <property type="entry name" value="PyrdxlP-dep_Trfase"/>
</dbReference>
<reference evidence="7 8" key="1">
    <citation type="journal article" date="2014" name="PLoS Genet.">
        <title>Phylogenetically driven sequencing of extremely halophilic archaea reveals strategies for static and dynamic osmo-response.</title>
        <authorList>
            <person name="Becker E.A."/>
            <person name="Seitzer P.M."/>
            <person name="Tritt A."/>
            <person name="Larsen D."/>
            <person name="Krusor M."/>
            <person name="Yao A.I."/>
            <person name="Wu D."/>
            <person name="Madern D."/>
            <person name="Eisen J.A."/>
            <person name="Darling A.E."/>
            <person name="Facciotti M.T."/>
        </authorList>
    </citation>
    <scope>NUCLEOTIDE SEQUENCE [LARGE SCALE GENOMIC DNA]</scope>
    <source>
        <strain evidence="7 8">JCM 13891</strain>
    </source>
</reference>
<dbReference type="EMBL" id="AOIS01000011">
    <property type="protein sequence ID" value="ELZ23425.1"/>
    <property type="molecule type" value="Genomic_DNA"/>
</dbReference>
<dbReference type="Gene3D" id="3.40.640.10">
    <property type="entry name" value="Type I PLP-dependent aspartate aminotransferase-like (Major domain)"/>
    <property type="match status" value="1"/>
</dbReference>
<comment type="subunit">
    <text evidence="6">Homodimer.</text>
</comment>
<dbReference type="GO" id="GO:0005737">
    <property type="term" value="C:cytoplasm"/>
    <property type="evidence" value="ECO:0007669"/>
    <property type="project" value="UniProtKB-SubCell"/>
</dbReference>
<dbReference type="InterPro" id="IPR037537">
    <property type="entry name" value="LysJ"/>
</dbReference>
<dbReference type="InterPro" id="IPR005814">
    <property type="entry name" value="Aminotrans_3"/>
</dbReference>
<comment type="caution">
    <text evidence="7">The sequence shown here is derived from an EMBL/GenBank/DDBJ whole genome shotgun (WGS) entry which is preliminary data.</text>
</comment>
<dbReference type="PANTHER" id="PTHR11986:SF79">
    <property type="entry name" value="ACETYLORNITHINE AMINOTRANSFERASE, MITOCHONDRIAL"/>
    <property type="match status" value="1"/>
</dbReference>
<dbReference type="Gene3D" id="3.90.1150.10">
    <property type="entry name" value="Aspartate Aminotransferase, domain 1"/>
    <property type="match status" value="1"/>
</dbReference>
<evidence type="ECO:0000256" key="3">
    <source>
        <dbReference type="ARBA" id="ARBA00022605"/>
    </source>
</evidence>
<protein>
    <recommendedName>
        <fullName evidence="6">Putative [LysW]-aminoadipate semialdehyde/glutamate semialdehyde transaminase</fullName>
        <ecNumber evidence="6">2.6.1.118</ecNumber>
        <ecNumber evidence="6">2.6.1.124</ecNumber>
    </recommendedName>
</protein>
<keyword evidence="8" id="KW-1185">Reference proteome</keyword>
<dbReference type="OrthoDB" id="85346at2157"/>
<dbReference type="InterPro" id="IPR015421">
    <property type="entry name" value="PyrdxlP-dep_Trfase_major"/>
</dbReference>
<comment type="catalytic activity">
    <reaction evidence="6">
        <text>[amino-group carrier protein]-C-terminal-gamma-(L-lysyl)-L-glutamate + 2-oxoglutarate = [amino-group carrier protein]-C-terminal-N-(1-carboxy-5-oxopentan-1-yl)-L-glutamine + L-glutamate</text>
        <dbReference type="Rhea" id="RHEA:41952"/>
        <dbReference type="Rhea" id="RHEA-COMP:9714"/>
        <dbReference type="Rhea" id="RHEA-COMP:9715"/>
        <dbReference type="ChEBI" id="CHEBI:16810"/>
        <dbReference type="ChEBI" id="CHEBI:29985"/>
        <dbReference type="ChEBI" id="CHEBI:78501"/>
        <dbReference type="ChEBI" id="CHEBI:78526"/>
        <dbReference type="EC" id="2.6.1.118"/>
    </reaction>
</comment>
<comment type="catalytic activity">
    <reaction evidence="6">
        <text>[amino-group carrier protein]-C-terminal-gamma-(L-ornithyl)-L-glutamate + 2-oxoglutarate = [amino-group carrier protein]-C-terminal-gamma-(L-glutamyl-5-semialdehyde)-L-glutamate + L-glutamate</text>
        <dbReference type="Rhea" id="RHEA:52672"/>
        <dbReference type="Rhea" id="RHEA-COMP:13327"/>
        <dbReference type="Rhea" id="RHEA-COMP:13328"/>
        <dbReference type="ChEBI" id="CHEBI:16810"/>
        <dbReference type="ChEBI" id="CHEBI:29985"/>
        <dbReference type="ChEBI" id="CHEBI:136761"/>
        <dbReference type="ChEBI" id="CHEBI:136763"/>
        <dbReference type="EC" id="2.6.1.124"/>
    </reaction>
</comment>
<dbReference type="CDD" id="cd00610">
    <property type="entry name" value="OAT_like"/>
    <property type="match status" value="1"/>
</dbReference>
<organism evidence="7 8">
    <name type="scientific">Haloterrigena salina JCM 13891</name>
    <dbReference type="NCBI Taxonomy" id="1227488"/>
    <lineage>
        <taxon>Archaea</taxon>
        <taxon>Methanobacteriati</taxon>
        <taxon>Methanobacteriota</taxon>
        <taxon>Stenosarchaea group</taxon>
        <taxon>Halobacteria</taxon>
        <taxon>Halobacteriales</taxon>
        <taxon>Natrialbaceae</taxon>
        <taxon>Haloterrigena</taxon>
    </lineage>
</organism>
<feature type="binding site" evidence="6">
    <location>
        <begin position="97"/>
        <end position="98"/>
    </location>
    <ligand>
        <name>pyridoxal 5'-phosphate</name>
        <dbReference type="ChEBI" id="CHEBI:597326"/>
    </ligand>
</feature>
<dbReference type="Pfam" id="PF00202">
    <property type="entry name" value="Aminotran_3"/>
    <property type="match status" value="1"/>
</dbReference>
<accession>M0CJF6</accession>
<dbReference type="HAMAP" id="MF_02084">
    <property type="entry name" value="LysJ_aminotrans_3"/>
    <property type="match status" value="1"/>
</dbReference>
<comment type="function">
    <text evidence="6">Involved in both the arginine and lysine biosynthetic pathways.</text>
</comment>
<dbReference type="EC" id="2.6.1.118" evidence="6"/>
<dbReference type="SUPFAM" id="SSF53383">
    <property type="entry name" value="PLP-dependent transferases"/>
    <property type="match status" value="1"/>
</dbReference>
<name>M0CJF6_9EURY</name>
<keyword evidence="6" id="KW-0457">Lysine biosynthesis</keyword>
<feature type="binding site" evidence="6">
    <location>
        <position position="127"/>
    </location>
    <ligand>
        <name>substrate</name>
    </ligand>
</feature>
<dbReference type="GO" id="GO:0042450">
    <property type="term" value="P:L-arginine biosynthetic process via ornithine"/>
    <property type="evidence" value="ECO:0007669"/>
    <property type="project" value="UniProtKB-UniRule"/>
</dbReference>
<evidence type="ECO:0000313" key="7">
    <source>
        <dbReference type="EMBL" id="ELZ23425.1"/>
    </source>
</evidence>
<dbReference type="PANTHER" id="PTHR11986">
    <property type="entry name" value="AMINOTRANSFERASE CLASS III"/>
    <property type="match status" value="1"/>
</dbReference>
<sequence>MSDLDFVSGSKPIGIERGEGVSLYTADGTEYIDAGASFACTPLGHSHPAVVEAVQEQVGDLTFVDSSYPVEARENAYASFVASTPDGLEFAWFCNSGTEANEAALKFARSATGESKIVAATRSFHGRTMGALAATWKDKYKKPYEPLAGDVEFVPYGDGEELADAVDDETAAVILEPIQGEGGINVPPTGYLETARELTDEAGAALVLDEVQTGMGRTGSMWACQNAGVTPDILTTAKGLGNGLPVGAVAVQDWIADGAASHNATFSGGPVVAAAVHATVSTLVEEEYPAHAAEMGDYLTTELESALGDSVREVRGEGLLVGLELKRGANRVARDLAMNHQVLALPAGRTVLRLLPPLVIDEAEADRLVDALTAVIAPEAEAES</sequence>
<dbReference type="InterPro" id="IPR049704">
    <property type="entry name" value="Aminotrans_3_PPA_site"/>
</dbReference>
<dbReference type="GO" id="GO:0030170">
    <property type="term" value="F:pyridoxal phosphate binding"/>
    <property type="evidence" value="ECO:0007669"/>
    <property type="project" value="InterPro"/>
</dbReference>
<feature type="binding site" evidence="6">
    <location>
        <begin position="209"/>
        <end position="212"/>
    </location>
    <ligand>
        <name>pyridoxal 5'-phosphate</name>
        <dbReference type="ChEBI" id="CHEBI:597326"/>
    </ligand>
</feature>
<dbReference type="FunFam" id="3.40.640.10:FF:000004">
    <property type="entry name" value="Acetylornithine aminotransferase"/>
    <property type="match status" value="1"/>
</dbReference>
<proteinExistence type="inferred from homology"/>
<dbReference type="PIRSF" id="PIRSF000521">
    <property type="entry name" value="Transaminase_4ab_Lys_Orn"/>
    <property type="match status" value="1"/>
</dbReference>
<evidence type="ECO:0000256" key="1">
    <source>
        <dbReference type="ARBA" id="ARBA00022490"/>
    </source>
</evidence>
<comment type="subcellular location">
    <subcellularLocation>
        <location evidence="6">Cytoplasm</location>
    </subcellularLocation>
</comment>
<evidence type="ECO:0000256" key="6">
    <source>
        <dbReference type="HAMAP-Rule" id="MF_02084"/>
    </source>
</evidence>
<dbReference type="eggNOG" id="arCOG00914">
    <property type="taxonomic scope" value="Archaea"/>
</dbReference>
<gene>
    <name evidence="6" type="primary">lysJ</name>
    <name evidence="7" type="ORF">C477_02729</name>
</gene>
<evidence type="ECO:0000313" key="8">
    <source>
        <dbReference type="Proteomes" id="UP000011657"/>
    </source>
</evidence>
<dbReference type="InterPro" id="IPR050103">
    <property type="entry name" value="Class-III_PLP-dep_AT"/>
</dbReference>
<evidence type="ECO:0000256" key="2">
    <source>
        <dbReference type="ARBA" id="ARBA00022576"/>
    </source>
</evidence>
<keyword evidence="1 6" id="KW-0963">Cytoplasm</keyword>
<comment type="cofactor">
    <cofactor evidence="6">
        <name>pyridoxal 5'-phosphate</name>
        <dbReference type="ChEBI" id="CHEBI:597326"/>
    </cofactor>
    <text evidence="6">Binds 1 pyridoxal phosphate per subunit.</text>
</comment>
<feature type="binding site" evidence="6">
    <location>
        <position position="265"/>
    </location>
    <ligand>
        <name>pyridoxal 5'-phosphate</name>
        <dbReference type="ChEBI" id="CHEBI:597326"/>
    </ligand>
</feature>
<dbReference type="UniPathway" id="UPA00068"/>
<keyword evidence="3 6" id="KW-0028">Amino-acid biosynthesis</keyword>
<dbReference type="PATRIC" id="fig|1227488.3.peg.542"/>
<keyword evidence="6" id="KW-0055">Arginine biosynthesis</keyword>
<dbReference type="GO" id="GO:0019878">
    <property type="term" value="P:lysine biosynthetic process via aminoadipic acid"/>
    <property type="evidence" value="ECO:0007669"/>
    <property type="project" value="UniProtKB-UniRule"/>
</dbReference>
<dbReference type="GO" id="GO:0008483">
    <property type="term" value="F:transaminase activity"/>
    <property type="evidence" value="ECO:0007669"/>
    <property type="project" value="UniProtKB-UniRule"/>
</dbReference>
<evidence type="ECO:0000256" key="4">
    <source>
        <dbReference type="ARBA" id="ARBA00022679"/>
    </source>
</evidence>
<dbReference type="GO" id="GO:0042802">
    <property type="term" value="F:identical protein binding"/>
    <property type="evidence" value="ECO:0007669"/>
    <property type="project" value="TreeGrafter"/>
</dbReference>
<keyword evidence="2 6" id="KW-0032">Aminotransferase</keyword>
<comment type="pathway">
    <text evidence="6">Amino-acid biosynthesis; L-arginine biosynthesis.</text>
</comment>
<dbReference type="UniPathway" id="UPA00033">
    <property type="reaction ID" value="UER00038"/>
</dbReference>
<keyword evidence="4 6" id="KW-0808">Transferase</keyword>
<dbReference type="RefSeq" id="WP_008892886.1">
    <property type="nucleotide sequence ID" value="NZ_AOIS01000011.1"/>
</dbReference>
<comment type="similarity">
    <text evidence="6">Belongs to the class-III pyridoxal-phosphate-dependent aminotransferase family. LysJ subfamily.</text>
</comment>
<feature type="binding site" evidence="6">
    <location>
        <position position="124"/>
    </location>
    <ligand>
        <name>pyridoxal 5'-phosphate</name>
        <dbReference type="ChEBI" id="CHEBI:597326"/>
    </ligand>
</feature>
<dbReference type="InterPro" id="IPR015422">
    <property type="entry name" value="PyrdxlP-dep_Trfase_small"/>
</dbReference>
<feature type="modified residue" description="N6-(pyridoxal phosphate)lysine" evidence="6">
    <location>
        <position position="238"/>
    </location>
</feature>
<dbReference type="EC" id="2.6.1.124" evidence="6"/>
<comment type="pathway">
    <text evidence="6">Amino-acid biosynthesis; L-lysine biosynthesis via AAA pathway; L-lysine from L-alpha-aminoadipate (Thermus route): step 4/5.</text>
</comment>
<dbReference type="STRING" id="1227488.C477_02729"/>
<keyword evidence="5 6" id="KW-0663">Pyridoxal phosphate</keyword>
<evidence type="ECO:0000256" key="5">
    <source>
        <dbReference type="ARBA" id="ARBA00022898"/>
    </source>
</evidence>
<dbReference type="Proteomes" id="UP000011657">
    <property type="component" value="Unassembled WGS sequence"/>
</dbReference>
<dbReference type="PROSITE" id="PS00600">
    <property type="entry name" value="AA_TRANSFER_CLASS_3"/>
    <property type="match status" value="1"/>
</dbReference>